<dbReference type="PRINTS" id="PR00344">
    <property type="entry name" value="BCTRLSENSOR"/>
</dbReference>
<feature type="modified residue" description="4-aspartylphosphate" evidence="6">
    <location>
        <position position="1045"/>
    </location>
</feature>
<evidence type="ECO:0000256" key="2">
    <source>
        <dbReference type="ARBA" id="ARBA00012438"/>
    </source>
</evidence>
<evidence type="ECO:0000256" key="4">
    <source>
        <dbReference type="ARBA" id="ARBA00022679"/>
    </source>
</evidence>
<dbReference type="InterPro" id="IPR011006">
    <property type="entry name" value="CheY-like_superfamily"/>
</dbReference>
<sequence length="1128" mass="123937">MISLLDEHTQYFLSGATGDNINDAGISLESAQWYGCDSISHHGGLCERTIILEHQPGAPAFYEELDLGKAQRTQNLPYVNGTTADFRHYVGMPIASPDGLNIGTVFAMSKTPARDNLSEPQQQYLYQTTKHVMRQLVQAVQALEGKRAERHNEALSALLNDQAYEHNQLQESRDYATVARGPTEITDVYRAAGERLHEFLDLSGLIFQELSPSTRHSTLHFLDENTIPKDSVIMGKLDPGIDMVVPLDAKAVSKILEAFPNGGVLHVDDSGDVPIFVGAISYDTRVLDAATNASLNRSFSHARQIIFTPLWDAVRNRNTALCVGWVLGDDRVFRPETDLNAMSSFCMATMSIILRIESRLLNRVKSDFIGSISHETRSPLHNILGNLDLALATTHCSPQLREMLVDARFGATQLLETIDKILLHSGVQSQAAAVPIYQPLYLSNDGSAPHQVKVQNQGHVVQIGKKIGEKLPTSGDTSLVDLCEEVVEDVAKRMRLSDTILSSSIERKADLNHQDNIHDDGRNLANNQEDDFSIIIFDAHSTDNCQIGRHSAFRIILENLLSNAIKFSQSRYCVRSSLRLDRNYCYLDVIDSGRGFSEDFMKHSLFVPFSQQEPVDSGMGLGLSLVKRNVEQLKGNVVFETDETLGSKAAIILPLPNLIAGVEQKLEDGYHPGTAVIPPMPVCDMSELPTLKASVYFPKWFGQDDKRGERSVRLLHGSLASTLEAWFQPKITIWHQGSDQGFPDLVFIAHPDLESFQESSGEAFANVKKVAVCADVGKNSEYDARKIDAASKVADAIITGSILPSKLWKAVTLFFPQIIPSRNNFHKERTSNPDEVNPSNDRLLAASDGSGLQSGLSAGVEQIDHHCESSGARLPVRTVKPAQDARQDSKYDSNSTRSTDETKPPSAQNKLLGDEPEASIAKHFSGVDDQTSDPRKTSQTNDSSEAPAEKEKSHRVPVEQVGKTKQGTGEQDQEENDDDGSKPPTQPKILLVDDNNVNLKMLTMFVKKCGIDAANYAQATGGQQAIDLYEKAVGSKDAFDIVFMDLSMPKISGFEATSAIRRIEGSRSDGKRSQIVALTGLVSDKDRRAAENAGTDEYITKPAGLKTVKEVIGKWKLELSKASPVPDN</sequence>
<proteinExistence type="predicted"/>
<dbReference type="InterPro" id="IPR036097">
    <property type="entry name" value="HisK_dim/P_sf"/>
</dbReference>
<dbReference type="Pfam" id="PF00072">
    <property type="entry name" value="Response_reg"/>
    <property type="match status" value="1"/>
</dbReference>
<dbReference type="CDD" id="cd00082">
    <property type="entry name" value="HisKA"/>
    <property type="match status" value="1"/>
</dbReference>
<gene>
    <name evidence="10" type="ORF">WHR41_07787</name>
</gene>
<dbReference type="InterPro" id="IPR003661">
    <property type="entry name" value="HisK_dim/P_dom"/>
</dbReference>
<keyword evidence="3 6" id="KW-0597">Phosphoprotein</keyword>
<keyword evidence="11" id="KW-1185">Reference proteome</keyword>
<dbReference type="Gene3D" id="3.30.565.10">
    <property type="entry name" value="Histidine kinase-like ATPase, C-terminal domain"/>
    <property type="match status" value="1"/>
</dbReference>
<dbReference type="InterPro" id="IPR005467">
    <property type="entry name" value="His_kinase_dom"/>
</dbReference>
<dbReference type="PROSITE" id="PS50110">
    <property type="entry name" value="RESPONSE_REGULATORY"/>
    <property type="match status" value="1"/>
</dbReference>
<dbReference type="RefSeq" id="XP_069226727.1">
    <property type="nucleotide sequence ID" value="XM_069376391.1"/>
</dbReference>
<dbReference type="EC" id="2.7.13.3" evidence="2"/>
<evidence type="ECO:0000259" key="8">
    <source>
        <dbReference type="PROSITE" id="PS50109"/>
    </source>
</evidence>
<dbReference type="GO" id="GO:0000155">
    <property type="term" value="F:phosphorelay sensor kinase activity"/>
    <property type="evidence" value="ECO:0007669"/>
    <property type="project" value="InterPro"/>
</dbReference>
<evidence type="ECO:0000313" key="10">
    <source>
        <dbReference type="EMBL" id="KAL1583620.1"/>
    </source>
</evidence>
<dbReference type="InterPro" id="IPR001789">
    <property type="entry name" value="Sig_transdc_resp-reg_receiver"/>
</dbReference>
<dbReference type="SUPFAM" id="SSF55874">
    <property type="entry name" value="ATPase domain of HSP90 chaperone/DNA topoisomerase II/histidine kinase"/>
    <property type="match status" value="1"/>
</dbReference>
<reference evidence="10 11" key="1">
    <citation type="journal article" date="2020" name="Microbiol. Resour. Announc.">
        <title>Draft Genome Sequence of a Cladosporium Species Isolated from the Mesophotic Ascidian Didemnum maculosum.</title>
        <authorList>
            <person name="Gioti A."/>
            <person name="Siaperas R."/>
            <person name="Nikolaivits E."/>
            <person name="Le Goff G."/>
            <person name="Ouazzani J."/>
            <person name="Kotoulas G."/>
            <person name="Topakas E."/>
        </authorList>
    </citation>
    <scope>NUCLEOTIDE SEQUENCE [LARGE SCALE GENOMIC DNA]</scope>
    <source>
        <strain evidence="10 11">TM138-S3</strain>
    </source>
</reference>
<dbReference type="GeneID" id="96009229"/>
<evidence type="ECO:0000313" key="11">
    <source>
        <dbReference type="Proteomes" id="UP000803884"/>
    </source>
</evidence>
<evidence type="ECO:0000256" key="5">
    <source>
        <dbReference type="ARBA" id="ARBA00022777"/>
    </source>
</evidence>
<evidence type="ECO:0000256" key="1">
    <source>
        <dbReference type="ARBA" id="ARBA00000085"/>
    </source>
</evidence>
<dbReference type="InterPro" id="IPR004358">
    <property type="entry name" value="Sig_transdc_His_kin-like_C"/>
</dbReference>
<name>A0AB34KFU8_9PEZI</name>
<dbReference type="PANTHER" id="PTHR43047:SF72">
    <property type="entry name" value="OSMOSENSING HISTIDINE PROTEIN KINASE SLN1"/>
    <property type="match status" value="1"/>
</dbReference>
<dbReference type="GO" id="GO:0009927">
    <property type="term" value="F:histidine phosphotransfer kinase activity"/>
    <property type="evidence" value="ECO:0007669"/>
    <property type="project" value="TreeGrafter"/>
</dbReference>
<dbReference type="Pfam" id="PF02518">
    <property type="entry name" value="HATPase_c"/>
    <property type="match status" value="1"/>
</dbReference>
<feature type="region of interest" description="Disordered" evidence="7">
    <location>
        <begin position="824"/>
        <end position="990"/>
    </location>
</feature>
<keyword evidence="4" id="KW-0808">Transferase</keyword>
<dbReference type="SMART" id="SM00388">
    <property type="entry name" value="HisKA"/>
    <property type="match status" value="1"/>
</dbReference>
<dbReference type="GO" id="GO:0005886">
    <property type="term" value="C:plasma membrane"/>
    <property type="evidence" value="ECO:0007669"/>
    <property type="project" value="TreeGrafter"/>
</dbReference>
<dbReference type="Gene3D" id="1.10.287.130">
    <property type="match status" value="1"/>
</dbReference>
<feature type="domain" description="Histidine kinase" evidence="8">
    <location>
        <begin position="556"/>
        <end position="657"/>
    </location>
</feature>
<organism evidence="10 11">
    <name type="scientific">Cladosporium halotolerans</name>
    <dbReference type="NCBI Taxonomy" id="1052096"/>
    <lineage>
        <taxon>Eukaryota</taxon>
        <taxon>Fungi</taxon>
        <taxon>Dikarya</taxon>
        <taxon>Ascomycota</taxon>
        <taxon>Pezizomycotina</taxon>
        <taxon>Dothideomycetes</taxon>
        <taxon>Dothideomycetidae</taxon>
        <taxon>Cladosporiales</taxon>
        <taxon>Cladosporiaceae</taxon>
        <taxon>Cladosporium</taxon>
    </lineage>
</organism>
<dbReference type="EMBL" id="JAAQHG020000033">
    <property type="protein sequence ID" value="KAL1583620.1"/>
    <property type="molecule type" value="Genomic_DNA"/>
</dbReference>
<dbReference type="SMART" id="SM00387">
    <property type="entry name" value="HATPase_c"/>
    <property type="match status" value="1"/>
</dbReference>
<feature type="compositionally biased region" description="Basic and acidic residues" evidence="7">
    <location>
        <begin position="947"/>
        <end position="957"/>
    </location>
</feature>
<dbReference type="PANTHER" id="PTHR43047">
    <property type="entry name" value="TWO-COMPONENT HISTIDINE PROTEIN KINASE"/>
    <property type="match status" value="1"/>
</dbReference>
<evidence type="ECO:0000256" key="7">
    <source>
        <dbReference type="SAM" id="MobiDB-lite"/>
    </source>
</evidence>
<evidence type="ECO:0000259" key="9">
    <source>
        <dbReference type="PROSITE" id="PS50110"/>
    </source>
</evidence>
<dbReference type="SUPFAM" id="SSF52172">
    <property type="entry name" value="CheY-like"/>
    <property type="match status" value="1"/>
</dbReference>
<dbReference type="SUPFAM" id="SSF47384">
    <property type="entry name" value="Homodimeric domain of signal transducing histidine kinase"/>
    <property type="match status" value="1"/>
</dbReference>
<keyword evidence="5" id="KW-0418">Kinase</keyword>
<evidence type="ECO:0000256" key="3">
    <source>
        <dbReference type="ARBA" id="ARBA00022553"/>
    </source>
</evidence>
<protein>
    <recommendedName>
        <fullName evidence="2">histidine kinase</fullName>
        <ecNumber evidence="2">2.7.13.3</ecNumber>
    </recommendedName>
</protein>
<dbReference type="AlphaFoldDB" id="A0AB34KFU8"/>
<dbReference type="Pfam" id="PF00512">
    <property type="entry name" value="HisKA"/>
    <property type="match status" value="1"/>
</dbReference>
<dbReference type="Proteomes" id="UP000803884">
    <property type="component" value="Unassembled WGS sequence"/>
</dbReference>
<dbReference type="InterPro" id="IPR036890">
    <property type="entry name" value="HATPase_C_sf"/>
</dbReference>
<comment type="caution">
    <text evidence="10">The sequence shown here is derived from an EMBL/GenBank/DDBJ whole genome shotgun (WGS) entry which is preliminary data.</text>
</comment>
<accession>A0AB34KFU8</accession>
<feature type="domain" description="Response regulatory" evidence="9">
    <location>
        <begin position="988"/>
        <end position="1116"/>
    </location>
</feature>
<dbReference type="InterPro" id="IPR003594">
    <property type="entry name" value="HATPase_dom"/>
</dbReference>
<evidence type="ECO:0000256" key="6">
    <source>
        <dbReference type="PROSITE-ProRule" id="PRU00169"/>
    </source>
</evidence>
<comment type="catalytic activity">
    <reaction evidence="1">
        <text>ATP + protein L-histidine = ADP + protein N-phospho-L-histidine.</text>
        <dbReference type="EC" id="2.7.13.3"/>
    </reaction>
</comment>
<dbReference type="SMART" id="SM00448">
    <property type="entry name" value="REC"/>
    <property type="match status" value="1"/>
</dbReference>
<dbReference type="PROSITE" id="PS50109">
    <property type="entry name" value="HIS_KIN"/>
    <property type="match status" value="1"/>
</dbReference>
<dbReference type="CDD" id="cd17546">
    <property type="entry name" value="REC_hyHK_CKI1_RcsC-like"/>
    <property type="match status" value="1"/>
</dbReference>
<dbReference type="Gene3D" id="3.40.50.2300">
    <property type="match status" value="1"/>
</dbReference>